<dbReference type="InterPro" id="IPR029063">
    <property type="entry name" value="SAM-dependent_MTases_sf"/>
</dbReference>
<dbReference type="Proteomes" id="UP001303373">
    <property type="component" value="Chromosome 1"/>
</dbReference>
<gene>
    <name evidence="2" type="ORF">R9X50_00001400</name>
</gene>
<dbReference type="PANTHER" id="PTHR43591">
    <property type="entry name" value="METHYLTRANSFERASE"/>
    <property type="match status" value="1"/>
</dbReference>
<evidence type="ECO:0000259" key="1">
    <source>
        <dbReference type="Pfam" id="PF13649"/>
    </source>
</evidence>
<dbReference type="SUPFAM" id="SSF53335">
    <property type="entry name" value="S-adenosyl-L-methionine-dependent methyltransferases"/>
    <property type="match status" value="1"/>
</dbReference>
<name>A0AAQ3LX17_9PEZI</name>
<dbReference type="Gene3D" id="3.40.50.150">
    <property type="entry name" value="Vaccinia Virus protein VP39"/>
    <property type="match status" value="1"/>
</dbReference>
<protein>
    <recommendedName>
        <fullName evidence="1">Methyltransferase domain-containing protein</fullName>
    </recommendedName>
</protein>
<dbReference type="CDD" id="cd02440">
    <property type="entry name" value="AdoMet_MTases"/>
    <property type="match status" value="1"/>
</dbReference>
<reference evidence="2 3" key="1">
    <citation type="submission" date="2023-11" db="EMBL/GenBank/DDBJ databases">
        <title>An acidophilic fungus is an integral part of prey digestion in a carnivorous sundew plant.</title>
        <authorList>
            <person name="Tsai I.J."/>
        </authorList>
    </citation>
    <scope>NUCLEOTIDE SEQUENCE [LARGE SCALE GENOMIC DNA]</scope>
    <source>
        <strain evidence="2">169a</strain>
    </source>
</reference>
<sequence>MAQPNHQYTLPRNAVESQRLNLQHELISAATTYVLHPRIEKGLPKEVRIADLGTGTGIWMQAVAKNSPASWQLTGFDMSDGQFPPADKRGRCAYEVLDALGTVPPKWQESFDVVHIRYLIAALTGDEWKKVASTAHKLLRSGGFIQWHEANFQAIRTVQNVPGASLRAERMLVKLFVEAHNRHGKLLQSDVHGLSQLLQSSGFENLEEDIISADRVAEHRLSVSQVGHKAMHFSLRQIVQQDPRIGLTVEQVDELARKGESEIENGDVYTSWDMHIVTGQKQ</sequence>
<dbReference type="PANTHER" id="PTHR43591:SF50">
    <property type="entry name" value="METHYLTRANSFERASE DOMAIN-CONTAINING PROTEIN-RELATED"/>
    <property type="match status" value="1"/>
</dbReference>
<evidence type="ECO:0000313" key="2">
    <source>
        <dbReference type="EMBL" id="WPG97242.1"/>
    </source>
</evidence>
<dbReference type="Pfam" id="PF13649">
    <property type="entry name" value="Methyltransf_25"/>
    <property type="match status" value="1"/>
</dbReference>
<dbReference type="InterPro" id="IPR041698">
    <property type="entry name" value="Methyltransf_25"/>
</dbReference>
<dbReference type="EMBL" id="CP138580">
    <property type="protein sequence ID" value="WPG97242.1"/>
    <property type="molecule type" value="Genomic_DNA"/>
</dbReference>
<accession>A0AAQ3LX17</accession>
<dbReference type="AlphaFoldDB" id="A0AAQ3LX17"/>
<proteinExistence type="predicted"/>
<keyword evidence="3" id="KW-1185">Reference proteome</keyword>
<feature type="domain" description="Methyltransferase" evidence="1">
    <location>
        <begin position="49"/>
        <end position="143"/>
    </location>
</feature>
<evidence type="ECO:0000313" key="3">
    <source>
        <dbReference type="Proteomes" id="UP001303373"/>
    </source>
</evidence>
<organism evidence="2 3">
    <name type="scientific">Acrodontium crateriforme</name>
    <dbReference type="NCBI Taxonomy" id="150365"/>
    <lineage>
        <taxon>Eukaryota</taxon>
        <taxon>Fungi</taxon>
        <taxon>Dikarya</taxon>
        <taxon>Ascomycota</taxon>
        <taxon>Pezizomycotina</taxon>
        <taxon>Dothideomycetes</taxon>
        <taxon>Dothideomycetidae</taxon>
        <taxon>Mycosphaerellales</taxon>
        <taxon>Teratosphaeriaceae</taxon>
        <taxon>Acrodontium</taxon>
    </lineage>
</organism>